<dbReference type="Proteomes" id="UP001189429">
    <property type="component" value="Unassembled WGS sequence"/>
</dbReference>
<feature type="non-terminal residue" evidence="2">
    <location>
        <position position="1"/>
    </location>
</feature>
<feature type="compositionally biased region" description="Basic and acidic residues" evidence="1">
    <location>
        <begin position="1"/>
        <end position="17"/>
    </location>
</feature>
<reference evidence="2" key="1">
    <citation type="submission" date="2023-10" db="EMBL/GenBank/DDBJ databases">
        <authorList>
            <person name="Chen Y."/>
            <person name="Shah S."/>
            <person name="Dougan E. K."/>
            <person name="Thang M."/>
            <person name="Chan C."/>
        </authorList>
    </citation>
    <scope>NUCLEOTIDE SEQUENCE [LARGE SCALE GENOMIC DNA]</scope>
</reference>
<comment type="caution">
    <text evidence="2">The sequence shown here is derived from an EMBL/GenBank/DDBJ whole genome shotgun (WGS) entry which is preliminary data.</text>
</comment>
<proteinExistence type="predicted"/>
<feature type="compositionally biased region" description="Basic and acidic residues" evidence="1">
    <location>
        <begin position="46"/>
        <end position="58"/>
    </location>
</feature>
<keyword evidence="3" id="KW-1185">Reference proteome</keyword>
<protein>
    <submittedName>
        <fullName evidence="2">Uncharacterized protein</fullName>
    </submittedName>
</protein>
<name>A0ABN9UIJ9_9DINO</name>
<gene>
    <name evidence="2" type="ORF">PCOR1329_LOCUS48844</name>
</gene>
<organism evidence="2 3">
    <name type="scientific">Prorocentrum cordatum</name>
    <dbReference type="NCBI Taxonomy" id="2364126"/>
    <lineage>
        <taxon>Eukaryota</taxon>
        <taxon>Sar</taxon>
        <taxon>Alveolata</taxon>
        <taxon>Dinophyceae</taxon>
        <taxon>Prorocentrales</taxon>
        <taxon>Prorocentraceae</taxon>
        <taxon>Prorocentrum</taxon>
    </lineage>
</organism>
<feature type="region of interest" description="Disordered" evidence="1">
    <location>
        <begin position="1"/>
        <end position="158"/>
    </location>
</feature>
<sequence length="158" mass="17714">PPDFCRDCGDLPRRKPATETQGTPPNVGCCLLRTSTGPHRTLVGHSHVEATPERRGRIGADPPGWTSARSGRSDMGPASRLDPAGRPPSARALRRRGPRANPNIQHVGGGAQEAAVCPWGDVVAHSRRKRRRRRRRRKCKKSKKRRTRRSTRRLRMRD</sequence>
<evidence type="ECO:0000313" key="2">
    <source>
        <dbReference type="EMBL" id="CAK0859500.1"/>
    </source>
</evidence>
<feature type="compositionally biased region" description="Basic residues" evidence="1">
    <location>
        <begin position="125"/>
        <end position="158"/>
    </location>
</feature>
<dbReference type="EMBL" id="CAUYUJ010015908">
    <property type="protein sequence ID" value="CAK0859500.1"/>
    <property type="molecule type" value="Genomic_DNA"/>
</dbReference>
<accession>A0ABN9UIJ9</accession>
<evidence type="ECO:0000256" key="1">
    <source>
        <dbReference type="SAM" id="MobiDB-lite"/>
    </source>
</evidence>
<evidence type="ECO:0000313" key="3">
    <source>
        <dbReference type="Proteomes" id="UP001189429"/>
    </source>
</evidence>